<dbReference type="Pfam" id="PF00378">
    <property type="entry name" value="ECH_1"/>
    <property type="match status" value="1"/>
</dbReference>
<comment type="catalytic activity">
    <reaction evidence="13">
        <text>a (3S)-3-hydroxyacyl-CoA + NAD(+) = a 3-oxoacyl-CoA + NADH + H(+)</text>
        <dbReference type="Rhea" id="RHEA:22432"/>
        <dbReference type="ChEBI" id="CHEBI:15378"/>
        <dbReference type="ChEBI" id="CHEBI:57318"/>
        <dbReference type="ChEBI" id="CHEBI:57540"/>
        <dbReference type="ChEBI" id="CHEBI:57945"/>
        <dbReference type="ChEBI" id="CHEBI:90726"/>
        <dbReference type="EC" id="1.1.1.35"/>
    </reaction>
</comment>
<organism evidence="17 18">
    <name type="scientific">Acidimangrovimonas pyrenivorans</name>
    <dbReference type="NCBI Taxonomy" id="2030798"/>
    <lineage>
        <taxon>Bacteria</taxon>
        <taxon>Pseudomonadati</taxon>
        <taxon>Pseudomonadota</taxon>
        <taxon>Alphaproteobacteria</taxon>
        <taxon>Rhodobacterales</taxon>
        <taxon>Paracoccaceae</taxon>
        <taxon>Acidimangrovimonas</taxon>
    </lineage>
</organism>
<evidence type="ECO:0000256" key="13">
    <source>
        <dbReference type="ARBA" id="ARBA00049556"/>
    </source>
</evidence>
<dbReference type="InterPro" id="IPR006108">
    <property type="entry name" value="3HC_DH_C"/>
</dbReference>
<evidence type="ECO:0000256" key="1">
    <source>
        <dbReference type="ARBA" id="ARBA00004275"/>
    </source>
</evidence>
<comment type="subcellular location">
    <subcellularLocation>
        <location evidence="1">Peroxisome</location>
    </subcellularLocation>
</comment>
<evidence type="ECO:0000313" key="18">
    <source>
        <dbReference type="Proteomes" id="UP001595443"/>
    </source>
</evidence>
<keyword evidence="18" id="KW-1185">Reference proteome</keyword>
<dbReference type="Pfam" id="PF00725">
    <property type="entry name" value="3HCDH"/>
    <property type="match status" value="2"/>
</dbReference>
<dbReference type="Proteomes" id="UP001595443">
    <property type="component" value="Unassembled WGS sequence"/>
</dbReference>
<dbReference type="InterPro" id="IPR036291">
    <property type="entry name" value="NAD(P)-bd_dom_sf"/>
</dbReference>
<dbReference type="SUPFAM" id="SSF48179">
    <property type="entry name" value="6-phosphogluconate dehydrogenase C-terminal domain-like"/>
    <property type="match status" value="2"/>
</dbReference>
<comment type="similarity">
    <text evidence="3">In the N-terminal section; belongs to the enoyl-CoA hydratase/isomerase family.</text>
</comment>
<dbReference type="Gene3D" id="3.40.50.720">
    <property type="entry name" value="NAD(P)-binding Rossmann-like Domain"/>
    <property type="match status" value="1"/>
</dbReference>
<protein>
    <submittedName>
        <fullName evidence="17">3-hydroxyacyl-CoA dehydrogenase NAD-binding domain-containing protein</fullName>
    </submittedName>
</protein>
<evidence type="ECO:0000256" key="8">
    <source>
        <dbReference type="ARBA" id="ARBA00023098"/>
    </source>
</evidence>
<evidence type="ECO:0000256" key="4">
    <source>
        <dbReference type="ARBA" id="ARBA00022832"/>
    </source>
</evidence>
<keyword evidence="9" id="KW-0576">Peroxisome</keyword>
<evidence type="ECO:0000256" key="11">
    <source>
        <dbReference type="ARBA" id="ARBA00023239"/>
    </source>
</evidence>
<sequence>MAQAVGWTVRDGVAVVSVDNPPVNALGHAVRRGLVDAIAVAEADSRVRAVVIAAAGRTFPAGADIREFGKPPEDPWLPEVCDRIEACSKPVIAALHGTALGGGFEVALAAHYRIALASARVGLPEVTLGILPGAGGTQRTPRLIGAEQALRLMLTGKPIGAAEAMAMGLIDGVVEDDLLEQAVALAVMLADEGKGPRPTRDRRDGMRDPVAYEAAIKAARDGLKAPRLPAPGRIIDCVEAALLLPFDNGLAFERAAFEDCVTSPESAGLRHAFFAERRAAKIPEAKETPRPVGHAGVIGGGLMGAGIAHVLLGAGLRVTLIERDRDALAGGLQRVAVMEEQAIARGKMTEKERDAQWARLFGALDVGALAEADLVIEAVYEDEALKAGIFRELDRVMRPGAVLATNTSYLDIDQLARVTSRPADVIGLHFFSPVPAMKLLEVVVGAQTAPDVVATGFELAKQLGKVAVRAGVCDGFIGNRILTAYRTAADFLLEDGATPYQVDAAMRAFGFPLGPYQVLDMTGLDISWARRQRLAGTRDPRARYVAIGDRLCEAGWFGRKSGRGYYRYDAAGSASEDPEVLALIAAEREAKGIVARTIGDDEIRDRCLCAMVNEGARLLGEGIALRPSDIDVVMLAGYGYPRWRGGPMQTADQRGMLQIRNLLADYVGEDPIFWAPAAIFEEMIKYGRKFSDMDEG</sequence>
<dbReference type="Pfam" id="PF02737">
    <property type="entry name" value="3HCDH_N"/>
    <property type="match status" value="1"/>
</dbReference>
<keyword evidence="5" id="KW-0442">Lipid degradation</keyword>
<evidence type="ECO:0000256" key="7">
    <source>
        <dbReference type="ARBA" id="ARBA00023027"/>
    </source>
</evidence>
<keyword evidence="8" id="KW-0443">Lipid metabolism</keyword>
<dbReference type="EMBL" id="JBHRSK010000007">
    <property type="protein sequence ID" value="MFC2968728.1"/>
    <property type="molecule type" value="Genomic_DNA"/>
</dbReference>
<feature type="domain" description="3-hydroxyacyl-CoA dehydrogenase NAD binding" evidence="16">
    <location>
        <begin position="295"/>
        <end position="470"/>
    </location>
</feature>
<evidence type="ECO:0000256" key="6">
    <source>
        <dbReference type="ARBA" id="ARBA00023002"/>
    </source>
</evidence>
<evidence type="ECO:0000256" key="14">
    <source>
        <dbReference type="RuleBase" id="RU003707"/>
    </source>
</evidence>
<keyword evidence="7" id="KW-0520">NAD</keyword>
<evidence type="ECO:0000256" key="10">
    <source>
        <dbReference type="ARBA" id="ARBA00023235"/>
    </source>
</evidence>
<dbReference type="SUPFAM" id="SSF51735">
    <property type="entry name" value="NAD(P)-binding Rossmann-fold domains"/>
    <property type="match status" value="1"/>
</dbReference>
<proteinExistence type="inferred from homology"/>
<comment type="caution">
    <text evidence="17">The sequence shown here is derived from an EMBL/GenBank/DDBJ whole genome shotgun (WGS) entry which is preliminary data.</text>
</comment>
<dbReference type="Gene3D" id="1.10.1040.50">
    <property type="match status" value="1"/>
</dbReference>
<keyword evidence="12" id="KW-0511">Multifunctional enzyme</keyword>
<dbReference type="PROSITE" id="PS00166">
    <property type="entry name" value="ENOYL_COA_HYDRATASE"/>
    <property type="match status" value="1"/>
</dbReference>
<accession>A0ABV7AI06</accession>
<dbReference type="InterPro" id="IPR008927">
    <property type="entry name" value="6-PGluconate_DH-like_C_sf"/>
</dbReference>
<dbReference type="Gene3D" id="3.90.226.10">
    <property type="entry name" value="2-enoyl-CoA Hydratase, Chain A, domain 1"/>
    <property type="match status" value="1"/>
</dbReference>
<keyword evidence="10" id="KW-0413">Isomerase</keyword>
<evidence type="ECO:0000256" key="5">
    <source>
        <dbReference type="ARBA" id="ARBA00022963"/>
    </source>
</evidence>
<dbReference type="SUPFAM" id="SSF52096">
    <property type="entry name" value="ClpP/crotonase"/>
    <property type="match status" value="1"/>
</dbReference>
<evidence type="ECO:0000256" key="3">
    <source>
        <dbReference type="ARBA" id="ARBA00008750"/>
    </source>
</evidence>
<evidence type="ECO:0000259" key="16">
    <source>
        <dbReference type="Pfam" id="PF02737"/>
    </source>
</evidence>
<dbReference type="InterPro" id="IPR018376">
    <property type="entry name" value="Enoyl-CoA_hyd/isom_CS"/>
</dbReference>
<dbReference type="PANTHER" id="PTHR23309">
    <property type="entry name" value="3-HYDROXYACYL-COA DEHYROGENASE"/>
    <property type="match status" value="1"/>
</dbReference>
<keyword evidence="6" id="KW-0560">Oxidoreductase</keyword>
<evidence type="ECO:0000259" key="15">
    <source>
        <dbReference type="Pfam" id="PF00725"/>
    </source>
</evidence>
<dbReference type="RefSeq" id="WP_377833423.1">
    <property type="nucleotide sequence ID" value="NZ_JBHRSK010000007.1"/>
</dbReference>
<name>A0ABV7AI06_9RHOB</name>
<dbReference type="PANTHER" id="PTHR23309:SF51">
    <property type="entry name" value="3-HYDROXYACYL-COA DEHYDROGENASE-RELATED"/>
    <property type="match status" value="1"/>
</dbReference>
<evidence type="ECO:0000313" key="17">
    <source>
        <dbReference type="EMBL" id="MFC2968728.1"/>
    </source>
</evidence>
<feature type="domain" description="3-hydroxyacyl-CoA dehydrogenase C-terminal" evidence="15">
    <location>
        <begin position="605"/>
        <end position="688"/>
    </location>
</feature>
<reference evidence="18" key="1">
    <citation type="journal article" date="2019" name="Int. J. Syst. Evol. Microbiol.">
        <title>The Global Catalogue of Microorganisms (GCM) 10K type strain sequencing project: providing services to taxonomists for standard genome sequencing and annotation.</title>
        <authorList>
            <consortium name="The Broad Institute Genomics Platform"/>
            <consortium name="The Broad Institute Genome Sequencing Center for Infectious Disease"/>
            <person name="Wu L."/>
            <person name="Ma J."/>
        </authorList>
    </citation>
    <scope>NUCLEOTIDE SEQUENCE [LARGE SCALE GENOMIC DNA]</scope>
    <source>
        <strain evidence="18">KCTC 62192</strain>
    </source>
</reference>
<evidence type="ECO:0000256" key="12">
    <source>
        <dbReference type="ARBA" id="ARBA00023268"/>
    </source>
</evidence>
<dbReference type="InterPro" id="IPR029045">
    <property type="entry name" value="ClpP/crotonase-like_dom_sf"/>
</dbReference>
<evidence type="ECO:0000256" key="9">
    <source>
        <dbReference type="ARBA" id="ARBA00023140"/>
    </source>
</evidence>
<dbReference type="InterPro" id="IPR006176">
    <property type="entry name" value="3-OHacyl-CoA_DH_NAD-bd"/>
</dbReference>
<keyword evidence="4" id="KW-0276">Fatty acid metabolism</keyword>
<comment type="similarity">
    <text evidence="14">Belongs to the enoyl-CoA hydratase/isomerase family.</text>
</comment>
<keyword evidence="11" id="KW-0456">Lyase</keyword>
<dbReference type="InterPro" id="IPR001753">
    <property type="entry name" value="Enoyl-CoA_hydra/iso"/>
</dbReference>
<comment type="pathway">
    <text evidence="2">Lipid metabolism; fatty acid beta-oxidation.</text>
</comment>
<evidence type="ECO:0000256" key="2">
    <source>
        <dbReference type="ARBA" id="ARBA00005005"/>
    </source>
</evidence>
<dbReference type="CDD" id="cd06558">
    <property type="entry name" value="crotonase-like"/>
    <property type="match status" value="1"/>
</dbReference>
<feature type="domain" description="3-hydroxyacyl-CoA dehydrogenase C-terminal" evidence="15">
    <location>
        <begin position="475"/>
        <end position="568"/>
    </location>
</feature>
<gene>
    <name evidence="17" type="ORF">ACFOES_11540</name>
</gene>